<gene>
    <name evidence="2" type="ORF">GCK72_026179</name>
</gene>
<proteinExistence type="predicted"/>
<dbReference type="RefSeq" id="XP_053580278.1">
    <property type="nucleotide sequence ID" value="XM_053736712.1"/>
</dbReference>
<name>A0A6A5G4Q7_CAERE</name>
<dbReference type="Proteomes" id="UP000483820">
    <property type="component" value="Chromosome X"/>
</dbReference>
<evidence type="ECO:0000313" key="2">
    <source>
        <dbReference type="EMBL" id="KAF1749711.1"/>
    </source>
</evidence>
<sequence>MALPPAGDTPTQPPPNNRLETVEHGETRENARKHNAPTNQPNAPIFLYSVARQLDYSTPAEDEMSQRGPSSSSEKTDAPKFNGSDPKL</sequence>
<feature type="region of interest" description="Disordered" evidence="1">
    <location>
        <begin position="1"/>
        <end position="88"/>
    </location>
</feature>
<accession>A0A6A5G4Q7</accession>
<reference evidence="2 3" key="1">
    <citation type="submission" date="2019-12" db="EMBL/GenBank/DDBJ databases">
        <title>Chromosome-level assembly of the Caenorhabditis remanei genome.</title>
        <authorList>
            <person name="Teterina A.A."/>
            <person name="Willis J.H."/>
            <person name="Phillips P.C."/>
        </authorList>
    </citation>
    <scope>NUCLEOTIDE SEQUENCE [LARGE SCALE GENOMIC DNA]</scope>
    <source>
        <strain evidence="2 3">PX506</strain>
        <tissue evidence="2">Whole organism</tissue>
    </source>
</reference>
<dbReference type="KEGG" id="crq:GCK72_026179"/>
<protein>
    <submittedName>
        <fullName evidence="2">Uncharacterized protein</fullName>
    </submittedName>
</protein>
<evidence type="ECO:0000256" key="1">
    <source>
        <dbReference type="SAM" id="MobiDB-lite"/>
    </source>
</evidence>
<feature type="compositionally biased region" description="Low complexity" evidence="1">
    <location>
        <begin position="1"/>
        <end position="10"/>
    </location>
</feature>
<evidence type="ECO:0000313" key="3">
    <source>
        <dbReference type="Proteomes" id="UP000483820"/>
    </source>
</evidence>
<dbReference type="EMBL" id="WUAV01000006">
    <property type="protein sequence ID" value="KAF1749711.1"/>
    <property type="molecule type" value="Genomic_DNA"/>
</dbReference>
<feature type="compositionally biased region" description="Basic and acidic residues" evidence="1">
    <location>
        <begin position="20"/>
        <end position="32"/>
    </location>
</feature>
<comment type="caution">
    <text evidence="2">The sequence shown here is derived from an EMBL/GenBank/DDBJ whole genome shotgun (WGS) entry which is preliminary data.</text>
</comment>
<dbReference type="AlphaFoldDB" id="A0A6A5G4Q7"/>
<organism evidence="2 3">
    <name type="scientific">Caenorhabditis remanei</name>
    <name type="common">Caenorhabditis vulgaris</name>
    <dbReference type="NCBI Taxonomy" id="31234"/>
    <lineage>
        <taxon>Eukaryota</taxon>
        <taxon>Metazoa</taxon>
        <taxon>Ecdysozoa</taxon>
        <taxon>Nematoda</taxon>
        <taxon>Chromadorea</taxon>
        <taxon>Rhabditida</taxon>
        <taxon>Rhabditina</taxon>
        <taxon>Rhabditomorpha</taxon>
        <taxon>Rhabditoidea</taxon>
        <taxon>Rhabditidae</taxon>
        <taxon>Peloderinae</taxon>
        <taxon>Caenorhabditis</taxon>
    </lineage>
</organism>
<dbReference type="GeneID" id="78778060"/>
<dbReference type="CTD" id="78778060"/>